<gene>
    <name evidence="6" type="ORF">Cgig2_022579</name>
</gene>
<name>A0A9Q1KLL8_9CARY</name>
<accession>A0A9Q1KLL8</accession>
<evidence type="ECO:0000256" key="2">
    <source>
        <dbReference type="ARBA" id="ARBA00022490"/>
    </source>
</evidence>
<dbReference type="PANTHER" id="PTHR15454:SF69">
    <property type="entry name" value="SERINE_THREONINE-PROTEIN KINASE 11-INTERACTING PROTEIN"/>
    <property type="match status" value="1"/>
</dbReference>
<reference evidence="6" key="1">
    <citation type="submission" date="2022-04" db="EMBL/GenBank/DDBJ databases">
        <title>Carnegiea gigantea Genome sequencing and assembly v2.</title>
        <authorList>
            <person name="Copetti D."/>
            <person name="Sanderson M.J."/>
            <person name="Burquez A."/>
            <person name="Wojciechowski M.F."/>
        </authorList>
    </citation>
    <scope>NUCLEOTIDE SEQUENCE</scope>
    <source>
        <strain evidence="6">SGP5-SGP5p</strain>
        <tissue evidence="6">Aerial part</tissue>
    </source>
</reference>
<organism evidence="6 7">
    <name type="scientific">Carnegiea gigantea</name>
    <dbReference type="NCBI Taxonomy" id="171969"/>
    <lineage>
        <taxon>Eukaryota</taxon>
        <taxon>Viridiplantae</taxon>
        <taxon>Streptophyta</taxon>
        <taxon>Embryophyta</taxon>
        <taxon>Tracheophyta</taxon>
        <taxon>Spermatophyta</taxon>
        <taxon>Magnoliopsida</taxon>
        <taxon>eudicotyledons</taxon>
        <taxon>Gunneridae</taxon>
        <taxon>Pentapetalae</taxon>
        <taxon>Caryophyllales</taxon>
        <taxon>Cactineae</taxon>
        <taxon>Cactaceae</taxon>
        <taxon>Cactoideae</taxon>
        <taxon>Echinocereeae</taxon>
        <taxon>Carnegiea</taxon>
    </lineage>
</organism>
<evidence type="ECO:0000256" key="5">
    <source>
        <dbReference type="SAM" id="MobiDB-lite"/>
    </source>
</evidence>
<keyword evidence="2" id="KW-0963">Cytoplasm</keyword>
<keyword evidence="3" id="KW-0433">Leucine-rich repeat</keyword>
<feature type="compositionally biased region" description="Basic and acidic residues" evidence="5">
    <location>
        <begin position="538"/>
        <end position="548"/>
    </location>
</feature>
<evidence type="ECO:0000256" key="3">
    <source>
        <dbReference type="ARBA" id="ARBA00022614"/>
    </source>
</evidence>
<dbReference type="OrthoDB" id="7451790at2759"/>
<proteinExistence type="predicted"/>
<keyword evidence="4" id="KW-0677">Repeat</keyword>
<dbReference type="InterPro" id="IPR032675">
    <property type="entry name" value="LRR_dom_sf"/>
</dbReference>
<evidence type="ECO:0000256" key="4">
    <source>
        <dbReference type="ARBA" id="ARBA00022737"/>
    </source>
</evidence>
<dbReference type="GO" id="GO:0005737">
    <property type="term" value="C:cytoplasm"/>
    <property type="evidence" value="ECO:0007669"/>
    <property type="project" value="UniProtKB-SubCell"/>
</dbReference>
<dbReference type="EMBL" id="JAKOGI010000081">
    <property type="protein sequence ID" value="KAJ8445059.1"/>
    <property type="molecule type" value="Genomic_DNA"/>
</dbReference>
<evidence type="ECO:0000313" key="6">
    <source>
        <dbReference type="EMBL" id="KAJ8445059.1"/>
    </source>
</evidence>
<comment type="caution">
    <text evidence="6">The sequence shown here is derived from an EMBL/GenBank/DDBJ whole genome shotgun (WGS) entry which is preliminary data.</text>
</comment>
<protein>
    <submittedName>
        <fullName evidence="6">Uncharacterized protein</fullName>
    </submittedName>
</protein>
<keyword evidence="7" id="KW-1185">Reference proteome</keyword>
<sequence length="1039" mass="116847">MDIKESPQWTRLTFVSCACNGLILMDESLQLLPAAETLDLSRNRFAKVDNLRKCTKLAHLDLGFNQLRSVASFREVTCHISKLVLRCNALTTLRGIENLKSIEQLDVSYNTISNFLELEVLSSLPSLKDLWLEGNPVCCARWYRPQVFSFFAHPEQVKLDDLEMSTREYWKMQIIFARRQRRPASFGFYYPAREGNGEEGLADGKRKKLSRLACIENDKHGMNMFLEQDSFSYDTEIADGDEIVISDNEGEITSLINRIELMKKERSGLWVNDFKGWMDEGSQNVVDGCNNGQAMLAFGERNLGDMTSLRHLGESSRCADYASYSTIASGDDRSTNFLESNSSFPPSSAGTYGHPWFVSGTENVEKYMKFADCDSASVRMNVQGVDKMAAVSMTPSTPITNIVGSQSSSVRSPPQYQEDILHRRHYLEEEFYQLSAKSLSAASSDSDTSCDADGHECPSPSPKVEQFIDEEILGKEIDWGLFPLLVGKDDDKHIVPDGGQRPWSSFHLCSQRCTEFDPLEHSFDAPPGGINDDIASSHNKDADNYDKKNSKKKLKRRVVSLSEDKFRHFSGDDFQDEHKKHTVHNIECTLTVCGEFDTQAAPTAEAEVPAPTKRLASKPEDYIQNYFNSCVADAMVHETCEQYILCGWVADGNSSESSKDVAVVLSSEGKLYVLLYNDMLGGSGNDLSLLSSHKVEDVSEVFVGLGLQVVRIYIDEDATYILITKNVEKTRQLLCMMKFLSHGEKIKYSLRSLELAQINLFDTQICGGVGISIYQYCMVLFWHNNDKGISRSLSFTSTCRPHLFPLSNAGQDIPVMFCEDNVFTLVIAGAPLTVIGGSPESLIFRYLEFSSVGPQRVELSYCTFFIVHRIRTRGVTSVLASCFPLRYDRTIMAYSIYCWGILPRNYQPISMLRCRKNLDAIRKTNVLLSSERACSTKSKLLKNPKKLKAFNMERISVIEAEETQCVTLTLEARPREHCLSAIVDTVKAKVGFQDKNGPARMTTWKLKWFSAESLSNFIVLLKALHAEMATSSLCIRYIS</sequence>
<dbReference type="FunFam" id="3.80.10.10:FF:000140">
    <property type="entry name" value="Outer arm dynein light chain 1 protein"/>
    <property type="match status" value="1"/>
</dbReference>
<evidence type="ECO:0000313" key="7">
    <source>
        <dbReference type="Proteomes" id="UP001153076"/>
    </source>
</evidence>
<dbReference type="Proteomes" id="UP001153076">
    <property type="component" value="Unassembled WGS sequence"/>
</dbReference>
<dbReference type="SUPFAM" id="SSF52058">
    <property type="entry name" value="L domain-like"/>
    <property type="match status" value="1"/>
</dbReference>
<dbReference type="AlphaFoldDB" id="A0A9Q1KLL8"/>
<feature type="region of interest" description="Disordered" evidence="5">
    <location>
        <begin position="525"/>
        <end position="549"/>
    </location>
</feature>
<evidence type="ECO:0000256" key="1">
    <source>
        <dbReference type="ARBA" id="ARBA00004496"/>
    </source>
</evidence>
<dbReference type="Gene3D" id="3.80.10.10">
    <property type="entry name" value="Ribonuclease Inhibitor"/>
    <property type="match status" value="1"/>
</dbReference>
<comment type="subcellular location">
    <subcellularLocation>
        <location evidence="1">Cytoplasm</location>
    </subcellularLocation>
</comment>
<dbReference type="PANTHER" id="PTHR15454">
    <property type="entry name" value="NISCHARIN RELATED"/>
    <property type="match status" value="1"/>
</dbReference>